<dbReference type="InterPro" id="IPR039424">
    <property type="entry name" value="SBP_5"/>
</dbReference>
<evidence type="ECO:0000256" key="1">
    <source>
        <dbReference type="ARBA" id="ARBA00004196"/>
    </source>
</evidence>
<dbReference type="GO" id="GO:0042597">
    <property type="term" value="C:periplasmic space"/>
    <property type="evidence" value="ECO:0007669"/>
    <property type="project" value="UniProtKB-ARBA"/>
</dbReference>
<dbReference type="SUPFAM" id="SSF53850">
    <property type="entry name" value="Periplasmic binding protein-like II"/>
    <property type="match status" value="1"/>
</dbReference>
<evidence type="ECO:0000256" key="2">
    <source>
        <dbReference type="ARBA" id="ARBA00005695"/>
    </source>
</evidence>
<evidence type="ECO:0000256" key="3">
    <source>
        <dbReference type="ARBA" id="ARBA00022448"/>
    </source>
</evidence>
<feature type="domain" description="Solute-binding protein family 5" evidence="5">
    <location>
        <begin position="40"/>
        <end position="358"/>
    </location>
</feature>
<proteinExistence type="inferred from homology"/>
<dbReference type="Gene3D" id="3.40.190.10">
    <property type="entry name" value="Periplasmic binding protein-like II"/>
    <property type="match status" value="1"/>
</dbReference>
<dbReference type="GO" id="GO:0015833">
    <property type="term" value="P:peptide transport"/>
    <property type="evidence" value="ECO:0007669"/>
    <property type="project" value="TreeGrafter"/>
</dbReference>
<dbReference type="GO" id="GO:0030313">
    <property type="term" value="C:cell envelope"/>
    <property type="evidence" value="ECO:0007669"/>
    <property type="project" value="UniProtKB-SubCell"/>
</dbReference>
<dbReference type="EMBL" id="BOPF01000007">
    <property type="protein sequence ID" value="GIJ45381.1"/>
    <property type="molecule type" value="Genomic_DNA"/>
</dbReference>
<comment type="similarity">
    <text evidence="2">Belongs to the bacterial solute-binding protein 5 family.</text>
</comment>
<dbReference type="CDD" id="cd00995">
    <property type="entry name" value="PBP2_NikA_DppA_OppA_like"/>
    <property type="match status" value="1"/>
</dbReference>
<dbReference type="PIRSF" id="PIRSF002741">
    <property type="entry name" value="MppA"/>
    <property type="match status" value="1"/>
</dbReference>
<evidence type="ECO:0000259" key="5">
    <source>
        <dbReference type="Pfam" id="PF00496"/>
    </source>
</evidence>
<name>A0A8J3YK36_9ACTN</name>
<comment type="caution">
    <text evidence="6">The sequence shown here is derived from an EMBL/GenBank/DDBJ whole genome shotgun (WGS) entry which is preliminary data.</text>
</comment>
<gene>
    <name evidence="6" type="ORF">Val02_22670</name>
</gene>
<dbReference type="GO" id="GO:1904680">
    <property type="term" value="F:peptide transmembrane transporter activity"/>
    <property type="evidence" value="ECO:0007669"/>
    <property type="project" value="TreeGrafter"/>
</dbReference>
<dbReference type="Proteomes" id="UP000619260">
    <property type="component" value="Unassembled WGS sequence"/>
</dbReference>
<dbReference type="InterPro" id="IPR000914">
    <property type="entry name" value="SBP_5_dom"/>
</dbReference>
<reference evidence="6" key="1">
    <citation type="submission" date="2021-01" db="EMBL/GenBank/DDBJ databases">
        <title>Whole genome shotgun sequence of Virgisporangium aliadipatigenens NBRC 105644.</title>
        <authorList>
            <person name="Komaki H."/>
            <person name="Tamura T."/>
        </authorList>
    </citation>
    <scope>NUCLEOTIDE SEQUENCE</scope>
    <source>
        <strain evidence="6">NBRC 105644</strain>
    </source>
</reference>
<accession>A0A8J3YK36</accession>
<evidence type="ECO:0000256" key="4">
    <source>
        <dbReference type="ARBA" id="ARBA00022729"/>
    </source>
</evidence>
<dbReference type="Gene3D" id="3.10.105.10">
    <property type="entry name" value="Dipeptide-binding Protein, Domain 3"/>
    <property type="match status" value="1"/>
</dbReference>
<dbReference type="PANTHER" id="PTHR30290:SF10">
    <property type="entry name" value="PERIPLASMIC OLIGOPEPTIDE-BINDING PROTEIN-RELATED"/>
    <property type="match status" value="1"/>
</dbReference>
<evidence type="ECO:0000313" key="6">
    <source>
        <dbReference type="EMBL" id="GIJ45381.1"/>
    </source>
</evidence>
<organism evidence="6 7">
    <name type="scientific">Virgisporangium aliadipatigenens</name>
    <dbReference type="NCBI Taxonomy" id="741659"/>
    <lineage>
        <taxon>Bacteria</taxon>
        <taxon>Bacillati</taxon>
        <taxon>Actinomycetota</taxon>
        <taxon>Actinomycetes</taxon>
        <taxon>Micromonosporales</taxon>
        <taxon>Micromonosporaceae</taxon>
        <taxon>Virgisporangium</taxon>
    </lineage>
</organism>
<dbReference type="PANTHER" id="PTHR30290">
    <property type="entry name" value="PERIPLASMIC BINDING COMPONENT OF ABC TRANSPORTER"/>
    <property type="match status" value="1"/>
</dbReference>
<dbReference type="Pfam" id="PF00496">
    <property type="entry name" value="SBP_bac_5"/>
    <property type="match status" value="1"/>
</dbReference>
<protein>
    <submittedName>
        <fullName evidence="6">Peptide ABC transporter substrate-binding protein</fullName>
    </submittedName>
</protein>
<keyword evidence="3" id="KW-0813">Transport</keyword>
<evidence type="ECO:0000313" key="7">
    <source>
        <dbReference type="Proteomes" id="UP000619260"/>
    </source>
</evidence>
<keyword evidence="4" id="KW-0732">Signal</keyword>
<dbReference type="AlphaFoldDB" id="A0A8J3YK36"/>
<dbReference type="GO" id="GO:0043190">
    <property type="term" value="C:ATP-binding cassette (ABC) transporter complex"/>
    <property type="evidence" value="ECO:0007669"/>
    <property type="project" value="InterPro"/>
</dbReference>
<comment type="subcellular location">
    <subcellularLocation>
        <location evidence="1">Cell envelope</location>
    </subcellularLocation>
</comment>
<dbReference type="InterPro" id="IPR030678">
    <property type="entry name" value="Peptide/Ni-bd"/>
</dbReference>
<keyword evidence="7" id="KW-1185">Reference proteome</keyword>
<sequence length="474" mass="49477">MVLGADPGTLDPHFTSLSPAFEVDRFLYDSLLAVNEKGDLVPNLAQKWEGDTGKATFTLRKDITCSDGTALKASDVAANISFVGDPKNESSRIGVFVPPGTTATGDDAAGTVTVTAAQPSAFLIRQVAGLQIVCPKGMQSRDQLKQGAVGTGMFTMTEAVPNDHYTLTRRKDYAWGPGEWKTDQRGLPDKVVIKIVTNETTAANLVMSGGANAVQLVGPDKQRLQGQKLFQRDATAMLGELWFNQKAGNPTANLEIRKALTQALDLKQLSLVVTGNTGKPANGLIPDGMGACKGDTLTGNLPAHDEAAAKTALGGQKIAVTLLYTSSAGPGMQAAAELMQKVWSGIGVDVTVKGVSETEIGTVVVGGQGSWTAALIPLNASLPSEIVPFLSGPSAPDGTNFSSIQNPQYDALVKEAAAMNGTDGCAKWAEAEKALFQRVDVVPFANSVAPAFGKGATFELSGGNIWPSSIRMVG</sequence>